<comment type="caution">
    <text evidence="2">The sequence shown here is derived from an EMBL/GenBank/DDBJ whole genome shotgun (WGS) entry which is preliminary data.</text>
</comment>
<dbReference type="AlphaFoldDB" id="A0A151N961"/>
<sequence>MALSSTCRPEPQISTNQEIRTSDPKNKGHLQQAQSSTLVPVGLSEDIRAASLLKPLAAGRPTLTLKSQSQSTVPLFG</sequence>
<evidence type="ECO:0000256" key="1">
    <source>
        <dbReference type="SAM" id="MobiDB-lite"/>
    </source>
</evidence>
<name>A0A151N961_ALLMI</name>
<dbReference type="Proteomes" id="UP000050525">
    <property type="component" value="Unassembled WGS sequence"/>
</dbReference>
<keyword evidence="3" id="KW-1185">Reference proteome</keyword>
<feature type="compositionally biased region" description="Polar residues" evidence="1">
    <location>
        <begin position="1"/>
        <end position="19"/>
    </location>
</feature>
<feature type="region of interest" description="Disordered" evidence="1">
    <location>
        <begin position="1"/>
        <end position="37"/>
    </location>
</feature>
<gene>
    <name evidence="2" type="ORF">Y1Q_0011342</name>
</gene>
<evidence type="ECO:0000313" key="2">
    <source>
        <dbReference type="EMBL" id="KYO33035.1"/>
    </source>
</evidence>
<accession>A0A151N961</accession>
<protein>
    <submittedName>
        <fullName evidence="2">Uncharacterized protein</fullName>
    </submittedName>
</protein>
<dbReference type="EMBL" id="AKHW03003826">
    <property type="protein sequence ID" value="KYO33035.1"/>
    <property type="molecule type" value="Genomic_DNA"/>
</dbReference>
<organism evidence="2 3">
    <name type="scientific">Alligator mississippiensis</name>
    <name type="common">American alligator</name>
    <dbReference type="NCBI Taxonomy" id="8496"/>
    <lineage>
        <taxon>Eukaryota</taxon>
        <taxon>Metazoa</taxon>
        <taxon>Chordata</taxon>
        <taxon>Craniata</taxon>
        <taxon>Vertebrata</taxon>
        <taxon>Euteleostomi</taxon>
        <taxon>Archelosauria</taxon>
        <taxon>Archosauria</taxon>
        <taxon>Crocodylia</taxon>
        <taxon>Alligatoridae</taxon>
        <taxon>Alligatorinae</taxon>
        <taxon>Alligator</taxon>
    </lineage>
</organism>
<proteinExistence type="predicted"/>
<evidence type="ECO:0000313" key="3">
    <source>
        <dbReference type="Proteomes" id="UP000050525"/>
    </source>
</evidence>
<reference evidence="2 3" key="1">
    <citation type="journal article" date="2012" name="Genome Biol.">
        <title>Sequencing three crocodilian genomes to illuminate the evolution of archosaurs and amniotes.</title>
        <authorList>
            <person name="St John J.A."/>
            <person name="Braun E.L."/>
            <person name="Isberg S.R."/>
            <person name="Miles L.G."/>
            <person name="Chong A.Y."/>
            <person name="Gongora J."/>
            <person name="Dalzell P."/>
            <person name="Moran C."/>
            <person name="Bed'hom B."/>
            <person name="Abzhanov A."/>
            <person name="Burgess S.C."/>
            <person name="Cooksey A.M."/>
            <person name="Castoe T.A."/>
            <person name="Crawford N.G."/>
            <person name="Densmore L.D."/>
            <person name="Drew J.C."/>
            <person name="Edwards S.V."/>
            <person name="Faircloth B.C."/>
            <person name="Fujita M.K."/>
            <person name="Greenwold M.J."/>
            <person name="Hoffmann F.G."/>
            <person name="Howard J.M."/>
            <person name="Iguchi T."/>
            <person name="Janes D.E."/>
            <person name="Khan S.Y."/>
            <person name="Kohno S."/>
            <person name="de Koning A.J."/>
            <person name="Lance S.L."/>
            <person name="McCarthy F.M."/>
            <person name="McCormack J.E."/>
            <person name="Merchant M.E."/>
            <person name="Peterson D.G."/>
            <person name="Pollock D.D."/>
            <person name="Pourmand N."/>
            <person name="Raney B.J."/>
            <person name="Roessler K.A."/>
            <person name="Sanford J.R."/>
            <person name="Sawyer R.H."/>
            <person name="Schmidt C.J."/>
            <person name="Triplett E.W."/>
            <person name="Tuberville T.D."/>
            <person name="Venegas-Anaya M."/>
            <person name="Howard J.T."/>
            <person name="Jarvis E.D."/>
            <person name="Guillette L.J.Jr."/>
            <person name="Glenn T.C."/>
            <person name="Green R.E."/>
            <person name="Ray D.A."/>
        </authorList>
    </citation>
    <scope>NUCLEOTIDE SEQUENCE [LARGE SCALE GENOMIC DNA]</scope>
    <source>
        <strain evidence="2">KSC_2009_1</strain>
    </source>
</reference>